<feature type="region of interest" description="Disordered" evidence="1">
    <location>
        <begin position="76"/>
        <end position="127"/>
    </location>
</feature>
<sequence>MRSVKLSQELRSSERGFTDRWYVTNGERSVGPVRLDQLARGIENGAVPLDSFVRNEAWTVWCPLSDIAMVTVAATETPAEQPDEASALGADDDDTVPLSSQQKPSPVTPPRPGPSVRQTVRPGAAQR</sequence>
<evidence type="ECO:0000259" key="2">
    <source>
        <dbReference type="Pfam" id="PF14237"/>
    </source>
</evidence>
<evidence type="ECO:0000256" key="1">
    <source>
        <dbReference type="SAM" id="MobiDB-lite"/>
    </source>
</evidence>
<accession>A0A150P3X1</accession>
<dbReference type="Proteomes" id="UP000075604">
    <property type="component" value="Unassembled WGS sequence"/>
</dbReference>
<dbReference type="AlphaFoldDB" id="A0A150P3X1"/>
<proteinExistence type="predicted"/>
<evidence type="ECO:0000313" key="4">
    <source>
        <dbReference type="Proteomes" id="UP000075604"/>
    </source>
</evidence>
<organism evidence="3 4">
    <name type="scientific">Sorangium cellulosum</name>
    <name type="common">Polyangium cellulosum</name>
    <dbReference type="NCBI Taxonomy" id="56"/>
    <lineage>
        <taxon>Bacteria</taxon>
        <taxon>Pseudomonadati</taxon>
        <taxon>Myxococcota</taxon>
        <taxon>Polyangia</taxon>
        <taxon>Polyangiales</taxon>
        <taxon>Polyangiaceae</taxon>
        <taxon>Sorangium</taxon>
    </lineage>
</organism>
<gene>
    <name evidence="3" type="ORF">BE04_40665</name>
</gene>
<protein>
    <recommendedName>
        <fullName evidence="2">GYF domain-containing protein</fullName>
    </recommendedName>
</protein>
<dbReference type="Pfam" id="PF14237">
    <property type="entry name" value="GYF_2"/>
    <property type="match status" value="1"/>
</dbReference>
<dbReference type="InterPro" id="IPR025640">
    <property type="entry name" value="GYF_2"/>
</dbReference>
<feature type="domain" description="GYF" evidence="2">
    <location>
        <begin position="21"/>
        <end position="68"/>
    </location>
</feature>
<evidence type="ECO:0000313" key="3">
    <source>
        <dbReference type="EMBL" id="KYF50357.1"/>
    </source>
</evidence>
<dbReference type="EMBL" id="JELX01004109">
    <property type="protein sequence ID" value="KYF50357.1"/>
    <property type="molecule type" value="Genomic_DNA"/>
</dbReference>
<comment type="caution">
    <text evidence="3">The sequence shown here is derived from an EMBL/GenBank/DDBJ whole genome shotgun (WGS) entry which is preliminary data.</text>
</comment>
<name>A0A150P3X1_SORCE</name>
<reference evidence="3 4" key="1">
    <citation type="submission" date="2014-02" db="EMBL/GenBank/DDBJ databases">
        <title>The small core and large imbalanced accessory genome model reveals a collaborative survival strategy of Sorangium cellulosum strains in nature.</title>
        <authorList>
            <person name="Han K."/>
            <person name="Peng R."/>
            <person name="Blom J."/>
            <person name="Li Y.-Z."/>
        </authorList>
    </citation>
    <scope>NUCLEOTIDE SEQUENCE [LARGE SCALE GENOMIC DNA]</scope>
    <source>
        <strain evidence="3 4">So0157-18</strain>
    </source>
</reference>